<feature type="compositionally biased region" description="Low complexity" evidence="1">
    <location>
        <begin position="69"/>
        <end position="78"/>
    </location>
</feature>
<organism evidence="2 3">
    <name type="scientific">Durusdinium trenchii</name>
    <dbReference type="NCBI Taxonomy" id="1381693"/>
    <lineage>
        <taxon>Eukaryota</taxon>
        <taxon>Sar</taxon>
        <taxon>Alveolata</taxon>
        <taxon>Dinophyceae</taxon>
        <taxon>Suessiales</taxon>
        <taxon>Symbiodiniaceae</taxon>
        <taxon>Durusdinium</taxon>
    </lineage>
</organism>
<accession>A0ABP0M4C5</accession>
<reference evidence="2 3" key="1">
    <citation type="submission" date="2024-02" db="EMBL/GenBank/DDBJ databases">
        <authorList>
            <person name="Chen Y."/>
            <person name="Shah S."/>
            <person name="Dougan E. K."/>
            <person name="Thang M."/>
            <person name="Chan C."/>
        </authorList>
    </citation>
    <scope>NUCLEOTIDE SEQUENCE [LARGE SCALE GENOMIC DNA]</scope>
</reference>
<feature type="compositionally biased region" description="Acidic residues" evidence="1">
    <location>
        <begin position="266"/>
        <end position="276"/>
    </location>
</feature>
<feature type="compositionally biased region" description="Polar residues" evidence="1">
    <location>
        <begin position="21"/>
        <end position="30"/>
    </location>
</feature>
<feature type="region of interest" description="Disordered" evidence="1">
    <location>
        <begin position="1"/>
        <end position="80"/>
    </location>
</feature>
<protein>
    <submittedName>
        <fullName evidence="2">Uncharacterized protein</fullName>
    </submittedName>
</protein>
<keyword evidence="3" id="KW-1185">Reference proteome</keyword>
<dbReference type="EMBL" id="CAXAMN010015669">
    <property type="protein sequence ID" value="CAK9046331.1"/>
    <property type="molecule type" value="Genomic_DNA"/>
</dbReference>
<evidence type="ECO:0000313" key="3">
    <source>
        <dbReference type="Proteomes" id="UP001642484"/>
    </source>
</evidence>
<feature type="region of interest" description="Disordered" evidence="1">
    <location>
        <begin position="208"/>
        <end position="286"/>
    </location>
</feature>
<gene>
    <name evidence="2" type="ORF">CCMP2556_LOCUS24081</name>
</gene>
<proteinExistence type="predicted"/>
<dbReference type="Proteomes" id="UP001642484">
    <property type="component" value="Unassembled WGS sequence"/>
</dbReference>
<name>A0ABP0M4C5_9DINO</name>
<comment type="caution">
    <text evidence="2">The sequence shown here is derived from an EMBL/GenBank/DDBJ whole genome shotgun (WGS) entry which is preliminary data.</text>
</comment>
<sequence>MVATRSGYAGSTLDDDEGHSRSTATATANHESVLVVARGAADDGSDSWEIPSEAVDGNDDETRIGDGEGSSSEGGSMSPAGTLEVVSQLASECEVEDAASEPPDYCAMITRQPNLNPNDAEAAVEARYGNGVGPITTHIHHNDHHHHSDAFHFHTTHKHAHYRNTDNSHNVHHHHHHKLTIRHVHLYTTHHHNVHHHNYFHYCSGDGQGDSMPPTPRPRQRSFSEPVYRVRIPSPAAIRDQDMEEEEEPVAFEQGAQFEYDHLPDSADDAEREDLEAPPTKVRRTT</sequence>
<evidence type="ECO:0000256" key="1">
    <source>
        <dbReference type="SAM" id="MobiDB-lite"/>
    </source>
</evidence>
<evidence type="ECO:0000313" key="2">
    <source>
        <dbReference type="EMBL" id="CAK9046331.1"/>
    </source>
</evidence>